<reference evidence="3" key="2">
    <citation type="journal article" date="2008" name="Nucleic Acids Res.">
        <title>The rice annotation project database (RAP-DB): 2008 update.</title>
        <authorList>
            <consortium name="The rice annotation project (RAP)"/>
        </authorList>
    </citation>
    <scope>GENOME REANNOTATION</scope>
    <source>
        <strain evidence="3">cv. Nipponbare</strain>
    </source>
</reference>
<gene>
    <name evidence="2" type="ORF">B1047H05.5</name>
</gene>
<dbReference type="AlphaFoldDB" id="Q5VM79"/>
<evidence type="ECO:0000256" key="1">
    <source>
        <dbReference type="SAM" id="MobiDB-lite"/>
    </source>
</evidence>
<dbReference type="EMBL" id="AP005966">
    <property type="protein sequence ID" value="BAD34174.1"/>
    <property type="molecule type" value="Genomic_DNA"/>
</dbReference>
<accession>Q5VM79</accession>
<feature type="region of interest" description="Disordered" evidence="1">
    <location>
        <begin position="75"/>
        <end position="133"/>
    </location>
</feature>
<reference evidence="3" key="1">
    <citation type="journal article" date="2005" name="Nature">
        <title>The map-based sequence of the rice genome.</title>
        <authorList>
            <consortium name="International rice genome sequencing project (IRGSP)"/>
            <person name="Matsumoto T."/>
            <person name="Wu J."/>
            <person name="Kanamori H."/>
            <person name="Katayose Y."/>
            <person name="Fujisawa M."/>
            <person name="Namiki N."/>
            <person name="Mizuno H."/>
            <person name="Yamamoto K."/>
            <person name="Antonio B.A."/>
            <person name="Baba T."/>
            <person name="Sakata K."/>
            <person name="Nagamura Y."/>
            <person name="Aoki H."/>
            <person name="Arikawa K."/>
            <person name="Arita K."/>
            <person name="Bito T."/>
            <person name="Chiden Y."/>
            <person name="Fujitsuka N."/>
            <person name="Fukunaka R."/>
            <person name="Hamada M."/>
            <person name="Harada C."/>
            <person name="Hayashi A."/>
            <person name="Hijishita S."/>
            <person name="Honda M."/>
            <person name="Hosokawa S."/>
            <person name="Ichikawa Y."/>
            <person name="Idonuma A."/>
            <person name="Iijima M."/>
            <person name="Ikeda M."/>
            <person name="Ikeno M."/>
            <person name="Ito K."/>
            <person name="Ito S."/>
            <person name="Ito T."/>
            <person name="Ito Y."/>
            <person name="Ito Y."/>
            <person name="Iwabuchi A."/>
            <person name="Kamiya K."/>
            <person name="Karasawa W."/>
            <person name="Kurita K."/>
            <person name="Katagiri S."/>
            <person name="Kikuta A."/>
            <person name="Kobayashi H."/>
            <person name="Kobayashi N."/>
            <person name="Machita K."/>
            <person name="Maehara T."/>
            <person name="Masukawa M."/>
            <person name="Mizubayashi T."/>
            <person name="Mukai Y."/>
            <person name="Nagasaki H."/>
            <person name="Nagata Y."/>
            <person name="Naito S."/>
            <person name="Nakashima M."/>
            <person name="Nakama Y."/>
            <person name="Nakamichi Y."/>
            <person name="Nakamura M."/>
            <person name="Meguro A."/>
            <person name="Negishi M."/>
            <person name="Ohta I."/>
            <person name="Ohta T."/>
            <person name="Okamoto M."/>
            <person name="Ono N."/>
            <person name="Saji S."/>
            <person name="Sakaguchi M."/>
            <person name="Sakai K."/>
            <person name="Shibata M."/>
            <person name="Shimokawa T."/>
            <person name="Song J."/>
            <person name="Takazaki Y."/>
            <person name="Terasawa K."/>
            <person name="Tsugane M."/>
            <person name="Tsuji K."/>
            <person name="Ueda S."/>
            <person name="Waki K."/>
            <person name="Yamagata H."/>
            <person name="Yamamoto M."/>
            <person name="Yamamoto S."/>
            <person name="Yamane H."/>
            <person name="Yoshiki S."/>
            <person name="Yoshihara R."/>
            <person name="Yukawa K."/>
            <person name="Zhong H."/>
            <person name="Yano M."/>
            <person name="Yuan Q."/>
            <person name="Ouyang S."/>
            <person name="Liu J."/>
            <person name="Jones K.M."/>
            <person name="Gansberger K."/>
            <person name="Moffat K."/>
            <person name="Hill J."/>
            <person name="Bera J."/>
            <person name="Fadrosh D."/>
            <person name="Jin S."/>
            <person name="Johri S."/>
            <person name="Kim M."/>
            <person name="Overton L."/>
            <person name="Reardon M."/>
            <person name="Tsitrin T."/>
            <person name="Vuong H."/>
            <person name="Weaver B."/>
            <person name="Ciecko A."/>
            <person name="Tallon L."/>
            <person name="Jackson J."/>
            <person name="Pai G."/>
            <person name="Aken S.V."/>
            <person name="Utterback T."/>
            <person name="Reidmuller S."/>
            <person name="Feldblyum T."/>
            <person name="Hsiao J."/>
            <person name="Zismann V."/>
            <person name="Iobst S."/>
            <person name="de Vazeille A.R."/>
            <person name="Buell C.R."/>
            <person name="Ying K."/>
            <person name="Li Y."/>
            <person name="Lu T."/>
            <person name="Huang Y."/>
            <person name="Zhao Q."/>
            <person name="Feng Q."/>
            <person name="Zhang L."/>
            <person name="Zhu J."/>
            <person name="Weng Q."/>
            <person name="Mu J."/>
            <person name="Lu Y."/>
            <person name="Fan D."/>
            <person name="Liu Y."/>
            <person name="Guan J."/>
            <person name="Zhang Y."/>
            <person name="Yu S."/>
            <person name="Liu X."/>
            <person name="Zhang Y."/>
            <person name="Hong G."/>
            <person name="Han B."/>
            <person name="Choisne N."/>
            <person name="Demange N."/>
            <person name="Orjeda G."/>
            <person name="Samain S."/>
            <person name="Cattolico L."/>
            <person name="Pelletier E."/>
            <person name="Couloux A."/>
            <person name="Segurens B."/>
            <person name="Wincker P."/>
            <person name="D'Hont A."/>
            <person name="Scarpelli C."/>
            <person name="Weissenbach J."/>
            <person name="Salanoubat M."/>
            <person name="Quetier F."/>
            <person name="Yu Y."/>
            <person name="Kim H.R."/>
            <person name="Rambo T."/>
            <person name="Currie J."/>
            <person name="Collura K."/>
            <person name="Luo M."/>
            <person name="Yang T."/>
            <person name="Ammiraju J.S.S."/>
            <person name="Engler F."/>
            <person name="Soderlund C."/>
            <person name="Wing R.A."/>
            <person name="Palmer L.E."/>
            <person name="de la Bastide M."/>
            <person name="Spiegel L."/>
            <person name="Nascimento L."/>
            <person name="Zutavern T."/>
            <person name="O'Shaughnessy A."/>
            <person name="Dike S."/>
            <person name="Dedhia N."/>
            <person name="Preston R."/>
            <person name="Balija V."/>
            <person name="McCombie W.R."/>
            <person name="Chow T."/>
            <person name="Chen H."/>
            <person name="Chung M."/>
            <person name="Chen C."/>
            <person name="Shaw J."/>
            <person name="Wu H."/>
            <person name="Hsiao K."/>
            <person name="Chao Y."/>
            <person name="Chu M."/>
            <person name="Cheng C."/>
            <person name="Hour A."/>
            <person name="Lee P."/>
            <person name="Lin S."/>
            <person name="Lin Y."/>
            <person name="Liou J."/>
            <person name="Liu S."/>
            <person name="Hsing Y."/>
            <person name="Raghuvanshi S."/>
            <person name="Mohanty A."/>
            <person name="Bharti A.K."/>
            <person name="Gaur A."/>
            <person name="Gupta V."/>
            <person name="Kumar D."/>
            <person name="Ravi V."/>
            <person name="Vij S."/>
            <person name="Kapur A."/>
            <person name="Khurana P."/>
            <person name="Khurana P."/>
            <person name="Khurana J.P."/>
            <person name="Tyagi A.K."/>
            <person name="Gaikwad K."/>
            <person name="Singh A."/>
            <person name="Dalal V."/>
            <person name="Srivastava S."/>
            <person name="Dixit A."/>
            <person name="Pal A.K."/>
            <person name="Ghazi I.A."/>
            <person name="Yadav M."/>
            <person name="Pandit A."/>
            <person name="Bhargava A."/>
            <person name="Sureshbabu K."/>
            <person name="Batra K."/>
            <person name="Sharma T.R."/>
            <person name="Mohapatra T."/>
            <person name="Singh N.K."/>
            <person name="Messing J."/>
            <person name="Nelson A.B."/>
            <person name="Fuks G."/>
            <person name="Kavchok S."/>
            <person name="Keizer G."/>
            <person name="Linton E."/>
            <person name="Llaca V."/>
            <person name="Song R."/>
            <person name="Tanyolac B."/>
            <person name="Young S."/>
            <person name="Ho-Il K."/>
            <person name="Hahn J.H."/>
            <person name="Sangsakoo G."/>
            <person name="Vanavichit A."/>
            <person name="de Mattos Luiz.A.T."/>
            <person name="Zimmer P.D."/>
            <person name="Malone G."/>
            <person name="Dellagostin O."/>
            <person name="de Oliveira A.C."/>
            <person name="Bevan M."/>
            <person name="Bancroft I."/>
            <person name="Minx P."/>
            <person name="Cordum H."/>
            <person name="Wilson R."/>
            <person name="Cheng Z."/>
            <person name="Jin W."/>
            <person name="Jiang J."/>
            <person name="Leong S.A."/>
            <person name="Iwama H."/>
            <person name="Gojobori T."/>
            <person name="Itoh T."/>
            <person name="Niimura Y."/>
            <person name="Fujii Y."/>
            <person name="Habara T."/>
            <person name="Sakai H."/>
            <person name="Sato Y."/>
            <person name="Wilson G."/>
            <person name="Kumar K."/>
            <person name="McCouch S."/>
            <person name="Juretic N."/>
            <person name="Hoen D."/>
            <person name="Wright S."/>
            <person name="Bruskiewich R."/>
            <person name="Bureau T."/>
            <person name="Miyao A."/>
            <person name="Hirochika H."/>
            <person name="Nishikawa T."/>
            <person name="Kadowaki K."/>
            <person name="Sugiura M."/>
            <person name="Burr B."/>
            <person name="Sasaki T."/>
        </authorList>
    </citation>
    <scope>NUCLEOTIDE SEQUENCE [LARGE SCALE GENOMIC DNA]</scope>
    <source>
        <strain evidence="3">cv. Nipponbare</strain>
    </source>
</reference>
<sequence length="133" mass="14561">MPDGYPLEDGVGRLACMRRRSTACAPPVCHHPHSLLLLGLRREVKQLKVTELVAPHRETAQALLCQFGRGLRCKPHKGSGHLGPRGRGRSNPTPPRGNQEEGGHLTLGPDVPEGKRSGMTPFIKPGDRWDRSP</sequence>
<dbReference type="Proteomes" id="UP000000763">
    <property type="component" value="Chromosome 6"/>
</dbReference>
<name>Q5VM79_ORYSJ</name>
<evidence type="ECO:0000313" key="2">
    <source>
        <dbReference type="EMBL" id="BAD34174.1"/>
    </source>
</evidence>
<feature type="compositionally biased region" description="Basic residues" evidence="1">
    <location>
        <begin position="75"/>
        <end position="88"/>
    </location>
</feature>
<organism evidence="2 3">
    <name type="scientific">Oryza sativa subsp. japonica</name>
    <name type="common">Rice</name>
    <dbReference type="NCBI Taxonomy" id="39947"/>
    <lineage>
        <taxon>Eukaryota</taxon>
        <taxon>Viridiplantae</taxon>
        <taxon>Streptophyta</taxon>
        <taxon>Embryophyta</taxon>
        <taxon>Tracheophyta</taxon>
        <taxon>Spermatophyta</taxon>
        <taxon>Magnoliopsida</taxon>
        <taxon>Liliopsida</taxon>
        <taxon>Poales</taxon>
        <taxon>Poaceae</taxon>
        <taxon>BOP clade</taxon>
        <taxon>Oryzoideae</taxon>
        <taxon>Oryzeae</taxon>
        <taxon>Oryzinae</taxon>
        <taxon>Oryza</taxon>
        <taxon>Oryza sativa</taxon>
    </lineage>
</organism>
<evidence type="ECO:0000313" key="3">
    <source>
        <dbReference type="Proteomes" id="UP000000763"/>
    </source>
</evidence>
<proteinExistence type="predicted"/>
<protein>
    <submittedName>
        <fullName evidence="2">Uncharacterized protein</fullName>
    </submittedName>
</protein>